<dbReference type="CDD" id="cd02024">
    <property type="entry name" value="NRK1"/>
    <property type="match status" value="1"/>
</dbReference>
<sequence>MSVKWLIIGISGATCGGKTTLANKLKELFPSSVIINQDAYFLPVDDDRHVWIPELNHINFDTLTSLDMNKMYDDIMGIIADSTCTMKSLSKPKETEDLTSIELQTRIQDLLNEKNVNILIADGFCIYYHKPIEKLCNLKYFATLNRDECYKRRTMRVYEPPDCPGYFEHCVWPEYLRQLEDVQNNVENVHYFSEFTEDPVKIVLDDLAQVLECVE</sequence>
<evidence type="ECO:0008006" key="3">
    <source>
        <dbReference type="Google" id="ProtNLM"/>
    </source>
</evidence>
<proteinExistence type="predicted"/>
<comment type="caution">
    <text evidence="1">The sequence shown here is derived from an EMBL/GenBank/DDBJ whole genome shotgun (WGS) entry which is preliminary data.</text>
</comment>
<reference evidence="1 2" key="1">
    <citation type="journal article" date="2024" name="BMC Genomics">
        <title>De novo assembly and annotation of Popillia japonica's genome with initial clues to its potential as an invasive pest.</title>
        <authorList>
            <person name="Cucini C."/>
            <person name="Boschi S."/>
            <person name="Funari R."/>
            <person name="Cardaioli E."/>
            <person name="Iannotti N."/>
            <person name="Marturano G."/>
            <person name="Paoli F."/>
            <person name="Bruttini M."/>
            <person name="Carapelli A."/>
            <person name="Frati F."/>
            <person name="Nardi F."/>
        </authorList>
    </citation>
    <scope>NUCLEOTIDE SEQUENCE [LARGE SCALE GENOMIC DNA]</scope>
    <source>
        <strain evidence="1">DMR45628</strain>
    </source>
</reference>
<evidence type="ECO:0000313" key="1">
    <source>
        <dbReference type="EMBL" id="KAK9694788.1"/>
    </source>
</evidence>
<keyword evidence="2" id="KW-1185">Reference proteome</keyword>
<evidence type="ECO:0000313" key="2">
    <source>
        <dbReference type="Proteomes" id="UP001458880"/>
    </source>
</evidence>
<protein>
    <recommendedName>
        <fullName evidence="3">Nicotinamide riboside kinase 1</fullName>
    </recommendedName>
</protein>
<name>A0AAW1IXK9_POPJA</name>
<dbReference type="SUPFAM" id="SSF52540">
    <property type="entry name" value="P-loop containing nucleoside triphosphate hydrolases"/>
    <property type="match status" value="1"/>
</dbReference>
<dbReference type="Gene3D" id="3.40.50.300">
    <property type="entry name" value="P-loop containing nucleotide triphosphate hydrolases"/>
    <property type="match status" value="1"/>
</dbReference>
<gene>
    <name evidence="1" type="ORF">QE152_g33290</name>
</gene>
<dbReference type="InterPro" id="IPR027417">
    <property type="entry name" value="P-loop_NTPase"/>
</dbReference>
<dbReference type="Proteomes" id="UP001458880">
    <property type="component" value="Unassembled WGS sequence"/>
</dbReference>
<dbReference type="PANTHER" id="PTHR10285">
    <property type="entry name" value="URIDINE KINASE"/>
    <property type="match status" value="1"/>
</dbReference>
<organism evidence="1 2">
    <name type="scientific">Popillia japonica</name>
    <name type="common">Japanese beetle</name>
    <dbReference type="NCBI Taxonomy" id="7064"/>
    <lineage>
        <taxon>Eukaryota</taxon>
        <taxon>Metazoa</taxon>
        <taxon>Ecdysozoa</taxon>
        <taxon>Arthropoda</taxon>
        <taxon>Hexapoda</taxon>
        <taxon>Insecta</taxon>
        <taxon>Pterygota</taxon>
        <taxon>Neoptera</taxon>
        <taxon>Endopterygota</taxon>
        <taxon>Coleoptera</taxon>
        <taxon>Polyphaga</taxon>
        <taxon>Scarabaeiformia</taxon>
        <taxon>Scarabaeidae</taxon>
        <taxon>Rutelinae</taxon>
        <taxon>Popillia</taxon>
    </lineage>
</organism>
<dbReference type="EMBL" id="JASPKY010000502">
    <property type="protein sequence ID" value="KAK9694788.1"/>
    <property type="molecule type" value="Genomic_DNA"/>
</dbReference>
<dbReference type="AlphaFoldDB" id="A0AAW1IXK9"/>
<dbReference type="PRINTS" id="PR00988">
    <property type="entry name" value="URIDINKINASE"/>
</dbReference>
<accession>A0AAW1IXK9</accession>